<accession>A0A0E9UPD8</accession>
<organism evidence="1">
    <name type="scientific">Anguilla anguilla</name>
    <name type="common">European freshwater eel</name>
    <name type="synonym">Muraena anguilla</name>
    <dbReference type="NCBI Taxonomy" id="7936"/>
    <lineage>
        <taxon>Eukaryota</taxon>
        <taxon>Metazoa</taxon>
        <taxon>Chordata</taxon>
        <taxon>Craniata</taxon>
        <taxon>Vertebrata</taxon>
        <taxon>Euteleostomi</taxon>
        <taxon>Actinopterygii</taxon>
        <taxon>Neopterygii</taxon>
        <taxon>Teleostei</taxon>
        <taxon>Anguilliformes</taxon>
        <taxon>Anguillidae</taxon>
        <taxon>Anguilla</taxon>
    </lineage>
</organism>
<evidence type="ECO:0000313" key="1">
    <source>
        <dbReference type="EMBL" id="JAH67090.1"/>
    </source>
</evidence>
<proteinExistence type="predicted"/>
<sequence>MQFKALSLEEGMSF</sequence>
<reference evidence="1" key="1">
    <citation type="submission" date="2014-11" db="EMBL/GenBank/DDBJ databases">
        <authorList>
            <person name="Amaro Gonzalez C."/>
        </authorList>
    </citation>
    <scope>NUCLEOTIDE SEQUENCE</scope>
</reference>
<protein>
    <submittedName>
        <fullName evidence="1">Uncharacterized protein</fullName>
    </submittedName>
</protein>
<name>A0A0E9UPD8_ANGAN</name>
<dbReference type="EMBL" id="GBXM01041487">
    <property type="protein sequence ID" value="JAH67090.1"/>
    <property type="molecule type" value="Transcribed_RNA"/>
</dbReference>
<reference evidence="1" key="2">
    <citation type="journal article" date="2015" name="Fish Shellfish Immunol.">
        <title>Early steps in the European eel (Anguilla anguilla)-Vibrio vulnificus interaction in the gills: Role of the RtxA13 toxin.</title>
        <authorList>
            <person name="Callol A."/>
            <person name="Pajuelo D."/>
            <person name="Ebbesson L."/>
            <person name="Teles M."/>
            <person name="MacKenzie S."/>
            <person name="Amaro C."/>
        </authorList>
    </citation>
    <scope>NUCLEOTIDE SEQUENCE</scope>
</reference>